<keyword evidence="3" id="KW-1185">Reference proteome</keyword>
<accession>A0ABT0JZ23</accession>
<gene>
    <name evidence="2" type="ORF">MXD59_13370</name>
</gene>
<sequence length="217" mass="24037">MESVLVMAQVSKTVMPTMVSNGQVFDQKLVVFATDSFSDQAVLSSSLHQLWAVKYSPTMRLDVSYSPKGALSTFPFPGSTHHLEGLGVKLNERRADILISRGLGLTKLYNLFNDPDVVGDEDVELMRALHVQVDEAVVAAYGWSDVELGHGFHTYRQVRRWTVSPAARVELMDRLLEENLRRAKEEQKLSVPAGRKGRGGQKAAAEVDGQHAQEGLF</sequence>
<evidence type="ECO:0000256" key="1">
    <source>
        <dbReference type="SAM" id="MobiDB-lite"/>
    </source>
</evidence>
<comment type="caution">
    <text evidence="2">The sequence shown here is derived from an EMBL/GenBank/DDBJ whole genome shotgun (WGS) entry which is preliminary data.</text>
</comment>
<reference evidence="2 3" key="1">
    <citation type="submission" date="2022-04" db="EMBL/GenBank/DDBJ databases">
        <title>Genome diversity in the genus Frankia.</title>
        <authorList>
            <person name="Carlos-Shanley C."/>
            <person name="Hahn D."/>
        </authorList>
    </citation>
    <scope>NUCLEOTIDE SEQUENCE [LARGE SCALE GENOMIC DNA]</scope>
    <source>
        <strain evidence="2 3">Ag45/Mut15</strain>
    </source>
</reference>
<evidence type="ECO:0000313" key="3">
    <source>
        <dbReference type="Proteomes" id="UP001201873"/>
    </source>
</evidence>
<proteinExistence type="predicted"/>
<protein>
    <submittedName>
        <fullName evidence="2">Uncharacterized protein</fullName>
    </submittedName>
</protein>
<evidence type="ECO:0000313" key="2">
    <source>
        <dbReference type="EMBL" id="MCK9876756.1"/>
    </source>
</evidence>
<name>A0ABT0JZ23_9ACTN</name>
<feature type="region of interest" description="Disordered" evidence="1">
    <location>
        <begin position="186"/>
        <end position="217"/>
    </location>
</feature>
<organism evidence="2 3">
    <name type="scientific">Frankia umida</name>
    <dbReference type="NCBI Taxonomy" id="573489"/>
    <lineage>
        <taxon>Bacteria</taxon>
        <taxon>Bacillati</taxon>
        <taxon>Actinomycetota</taxon>
        <taxon>Actinomycetes</taxon>
        <taxon>Frankiales</taxon>
        <taxon>Frankiaceae</taxon>
        <taxon>Frankia</taxon>
    </lineage>
</organism>
<dbReference type="Proteomes" id="UP001201873">
    <property type="component" value="Unassembled WGS sequence"/>
</dbReference>
<dbReference type="EMBL" id="JALKFT010000011">
    <property type="protein sequence ID" value="MCK9876756.1"/>
    <property type="molecule type" value="Genomic_DNA"/>
</dbReference>